<reference evidence="4 5" key="1">
    <citation type="submission" date="2023-03" db="EMBL/GenBank/DDBJ databases">
        <title>Paludisphaera mucosa sp. nov. a novel planctomycete from northern fen.</title>
        <authorList>
            <person name="Ivanova A."/>
        </authorList>
    </citation>
    <scope>NUCLEOTIDE SEQUENCE [LARGE SCALE GENOMIC DNA]</scope>
    <source>
        <strain evidence="4 5">Pla2</strain>
    </source>
</reference>
<organism evidence="4 5">
    <name type="scientific">Paludisphaera mucosa</name>
    <dbReference type="NCBI Taxonomy" id="3030827"/>
    <lineage>
        <taxon>Bacteria</taxon>
        <taxon>Pseudomonadati</taxon>
        <taxon>Planctomycetota</taxon>
        <taxon>Planctomycetia</taxon>
        <taxon>Isosphaerales</taxon>
        <taxon>Isosphaeraceae</taxon>
        <taxon>Paludisphaera</taxon>
    </lineage>
</organism>
<protein>
    <submittedName>
        <fullName evidence="4">M2 family metallopeptidase</fullName>
    </submittedName>
</protein>
<evidence type="ECO:0000256" key="2">
    <source>
        <dbReference type="ARBA" id="ARBA00023157"/>
    </source>
</evidence>
<keyword evidence="3" id="KW-0325">Glycoprotein</keyword>
<keyword evidence="1" id="KW-0732">Signal</keyword>
<dbReference type="EMBL" id="JARRAG010000001">
    <property type="protein sequence ID" value="MDG3003629.1"/>
    <property type="molecule type" value="Genomic_DNA"/>
</dbReference>
<dbReference type="CDD" id="cd06461">
    <property type="entry name" value="M2_ACE"/>
    <property type="match status" value="1"/>
</dbReference>
<dbReference type="InterPro" id="IPR006311">
    <property type="entry name" value="TAT_signal"/>
</dbReference>
<dbReference type="NCBIfam" id="TIGR01409">
    <property type="entry name" value="TAT_signal_seq"/>
    <property type="match status" value="1"/>
</dbReference>
<comment type="caution">
    <text evidence="4">The sequence shown here is derived from an EMBL/GenBank/DDBJ whole genome shotgun (WGS) entry which is preliminary data.</text>
</comment>
<dbReference type="RefSeq" id="WP_277859979.1">
    <property type="nucleotide sequence ID" value="NZ_JARRAG010000001.1"/>
</dbReference>
<dbReference type="Gene3D" id="1.10.1370.30">
    <property type="match status" value="1"/>
</dbReference>
<keyword evidence="5" id="KW-1185">Reference proteome</keyword>
<dbReference type="Pfam" id="PF10518">
    <property type="entry name" value="TAT_signal"/>
    <property type="match status" value="1"/>
</dbReference>
<gene>
    <name evidence="4" type="ORF">PZE19_07605</name>
</gene>
<sequence>MRDETQAKWVMGDGCVDRRDFLKAAAAATALGSIAGRVEATAIQAAPGLSAEVDAFLKDYVEKWIPLETRAGQAAWAASTDVSEAHTAAQMAANQAVNEVVGATDVIAKVARFLQEKDGLSDLQLRQLEKVRLRAAEAPGTLPEVVKARVEAEAKQSATQDGFVFSLKKSDGSVENPSANRIDQVLLTSKDLEERKAYWKASKEIGAPLREGLLKLRDVRNKVARGLGFSDFFALQVADYGMTVDAMLGLCDQIVADVKPLYVQLHTWAKHQLARRYGVDAPAGAIPAHWLSNRWGQNWPGFVEGVDMDAPFKGKPREFIAEQAEKFYTSLGFATLPPSFWTRSDLYPADPATGRKKNSHASAWHIDLDRDVRSLMSIEPDNQWFDTAHHELGHIYYFLSYSTPEVPHLLRAGANRAFHEGVGDLIGLAAGQRPYLKQVGLLAPEAEKAPANTFLLSSALEGSSIVFLPWSAGVMTRFERDFYAGAIADDALNAGWWARVGKYQGIAPPEARPETLCDAATKTHINDDPAQYYDYAIGTVLKFQLHDHIAREILKQDPRECNYYGNARVGDFLRSILRLGATRDWNAVLREATGEGLTARPLVAYFEPLMEWLEAENKGRTPGWPETPEKS</sequence>
<dbReference type="Pfam" id="PF01401">
    <property type="entry name" value="Peptidase_M2"/>
    <property type="match status" value="1"/>
</dbReference>
<dbReference type="InterPro" id="IPR001548">
    <property type="entry name" value="Peptidase_M2"/>
</dbReference>
<dbReference type="SUPFAM" id="SSF55486">
    <property type="entry name" value="Metalloproteases ('zincins'), catalytic domain"/>
    <property type="match status" value="1"/>
</dbReference>
<dbReference type="PANTHER" id="PTHR10514:SF27">
    <property type="entry name" value="ANGIOTENSIN-CONVERTING ENZYME"/>
    <property type="match status" value="1"/>
</dbReference>
<evidence type="ECO:0000313" key="5">
    <source>
        <dbReference type="Proteomes" id="UP001216907"/>
    </source>
</evidence>
<name>A0ABT6F7X8_9BACT</name>
<evidence type="ECO:0000256" key="3">
    <source>
        <dbReference type="ARBA" id="ARBA00023180"/>
    </source>
</evidence>
<dbReference type="InterPro" id="IPR019546">
    <property type="entry name" value="TAT_signal_bac_arc"/>
</dbReference>
<proteinExistence type="predicted"/>
<dbReference type="Proteomes" id="UP001216907">
    <property type="component" value="Unassembled WGS sequence"/>
</dbReference>
<dbReference type="PANTHER" id="PTHR10514">
    <property type="entry name" value="ANGIOTENSIN-CONVERTING ENZYME"/>
    <property type="match status" value="1"/>
</dbReference>
<evidence type="ECO:0000256" key="1">
    <source>
        <dbReference type="ARBA" id="ARBA00022729"/>
    </source>
</evidence>
<accession>A0ABT6F7X8</accession>
<keyword evidence="2" id="KW-1015">Disulfide bond</keyword>
<dbReference type="PRINTS" id="PR00791">
    <property type="entry name" value="PEPDIPTASEA"/>
</dbReference>
<dbReference type="PROSITE" id="PS52011">
    <property type="entry name" value="PEPTIDASE_M2"/>
    <property type="match status" value="1"/>
</dbReference>
<evidence type="ECO:0000313" key="4">
    <source>
        <dbReference type="EMBL" id="MDG3003629.1"/>
    </source>
</evidence>
<dbReference type="PROSITE" id="PS51318">
    <property type="entry name" value="TAT"/>
    <property type="match status" value="1"/>
</dbReference>